<feature type="transmembrane region" description="Helical" evidence="2">
    <location>
        <begin position="88"/>
        <end position="110"/>
    </location>
</feature>
<accession>A0A4S2L1K7</accession>
<proteinExistence type="predicted"/>
<comment type="caution">
    <text evidence="3">The sequence shown here is derived from an EMBL/GenBank/DDBJ whole genome shotgun (WGS) entry which is preliminary data.</text>
</comment>
<dbReference type="EMBL" id="SJOL01009644">
    <property type="protein sequence ID" value="TGZ56556.1"/>
    <property type="molecule type" value="Genomic_DNA"/>
</dbReference>
<keyword evidence="2" id="KW-0812">Transmembrane</keyword>
<feature type="compositionally biased region" description="Polar residues" evidence="1">
    <location>
        <begin position="127"/>
        <end position="137"/>
    </location>
</feature>
<protein>
    <submittedName>
        <fullName evidence="3">Uncharacterized protein</fullName>
    </submittedName>
</protein>
<name>A0A4S2L1K7_OPIFE</name>
<gene>
    <name evidence="3" type="ORF">CRM22_010141</name>
</gene>
<dbReference type="AlphaFoldDB" id="A0A4S2L1K7"/>
<keyword evidence="2" id="KW-1133">Transmembrane helix</keyword>
<keyword evidence="4" id="KW-1185">Reference proteome</keyword>
<evidence type="ECO:0000256" key="2">
    <source>
        <dbReference type="SAM" id="Phobius"/>
    </source>
</evidence>
<keyword evidence="2" id="KW-0472">Membrane</keyword>
<feature type="region of interest" description="Disordered" evidence="1">
    <location>
        <begin position="113"/>
        <end position="137"/>
    </location>
</feature>
<organism evidence="3 4">
    <name type="scientific">Opisthorchis felineus</name>
    <dbReference type="NCBI Taxonomy" id="147828"/>
    <lineage>
        <taxon>Eukaryota</taxon>
        <taxon>Metazoa</taxon>
        <taxon>Spiralia</taxon>
        <taxon>Lophotrochozoa</taxon>
        <taxon>Platyhelminthes</taxon>
        <taxon>Trematoda</taxon>
        <taxon>Digenea</taxon>
        <taxon>Opisthorchiida</taxon>
        <taxon>Opisthorchiata</taxon>
        <taxon>Opisthorchiidae</taxon>
        <taxon>Opisthorchis</taxon>
    </lineage>
</organism>
<dbReference type="EMBL" id="SJOL01009644">
    <property type="protein sequence ID" value="TGZ56555.1"/>
    <property type="molecule type" value="Genomic_DNA"/>
</dbReference>
<sequence>MKSGEIHEILSKRGEEKWPCTNSRKILGPSINMEPYPTCTGKVTWRAARDTCERTYFRTSIPLDLPALPMALTVCSSKRPVESSSCKLVAFILFSSFLHVVVGGAFHFHYPNRNQGRPKQDKLPRIRTQSATRKCSS</sequence>
<dbReference type="Proteomes" id="UP000308267">
    <property type="component" value="Unassembled WGS sequence"/>
</dbReference>
<evidence type="ECO:0000313" key="4">
    <source>
        <dbReference type="Proteomes" id="UP000308267"/>
    </source>
</evidence>
<reference evidence="3 4" key="1">
    <citation type="journal article" date="2019" name="BMC Genomics">
        <title>New insights from Opisthorchis felineus genome: update on genomics of the epidemiologically important liver flukes.</title>
        <authorList>
            <person name="Ershov N.I."/>
            <person name="Mordvinov V.A."/>
            <person name="Prokhortchouk E.B."/>
            <person name="Pakharukova M.Y."/>
            <person name="Gunbin K.V."/>
            <person name="Ustyantsev K."/>
            <person name="Genaev M.A."/>
            <person name="Blinov A.G."/>
            <person name="Mazur A."/>
            <person name="Boulygina E."/>
            <person name="Tsygankova S."/>
            <person name="Khrameeva E."/>
            <person name="Chekanov N."/>
            <person name="Fan G."/>
            <person name="Xiao A."/>
            <person name="Zhang H."/>
            <person name="Xu X."/>
            <person name="Yang H."/>
            <person name="Solovyev V."/>
            <person name="Lee S.M."/>
            <person name="Liu X."/>
            <person name="Afonnikov D.A."/>
            <person name="Skryabin K.G."/>
        </authorList>
    </citation>
    <scope>NUCLEOTIDE SEQUENCE [LARGE SCALE GENOMIC DNA]</scope>
    <source>
        <strain evidence="3">AK-0245</strain>
        <tissue evidence="3">Whole organism</tissue>
    </source>
</reference>
<evidence type="ECO:0000313" key="3">
    <source>
        <dbReference type="EMBL" id="TGZ56555.1"/>
    </source>
</evidence>
<evidence type="ECO:0000256" key="1">
    <source>
        <dbReference type="SAM" id="MobiDB-lite"/>
    </source>
</evidence>